<dbReference type="GO" id="GO:0005524">
    <property type="term" value="F:ATP binding"/>
    <property type="evidence" value="ECO:0007669"/>
    <property type="project" value="UniProtKB-KW"/>
</dbReference>
<dbReference type="InterPro" id="IPR010016">
    <property type="entry name" value="PxpB"/>
</dbReference>
<dbReference type="AlphaFoldDB" id="C5D2P0"/>
<dbReference type="Pfam" id="PF02682">
    <property type="entry name" value="CT_C_D"/>
    <property type="match status" value="1"/>
</dbReference>
<dbReference type="SUPFAM" id="SSF50891">
    <property type="entry name" value="Cyclophilin-like"/>
    <property type="match status" value="1"/>
</dbReference>
<accession>C5D2P0</accession>
<evidence type="ECO:0000313" key="5">
    <source>
        <dbReference type="EMBL" id="ACS24682.1"/>
    </source>
</evidence>
<dbReference type="InterPro" id="IPR029000">
    <property type="entry name" value="Cyclophilin-like_dom_sf"/>
</dbReference>
<dbReference type="SUPFAM" id="SSF160467">
    <property type="entry name" value="PH0987 N-terminal domain-like"/>
    <property type="match status" value="1"/>
</dbReference>
<sequence length="233" mass="26046">MDYTMFPLSEYAVTIRFSTKVDEAVNDYVHRVAAFLEQQNKDGIFDIVPTFSSVTVYYDPLVAGSCEEICEWLRTELERVEQVKAPPSRTVVIPVCYGGEFGPDLEEVARFHGMTEDEVIAIHTQGRYRVYMIGFAPGFAYLGGLSPKIATPRRATPRTLVPAGSVGIAGSQTGIYPLATPGGWQIIGRTPLALFRPYDPEPSLLRAGDIVQFRPITEEQYRMWENEHDSSNT</sequence>
<dbReference type="InterPro" id="IPR003833">
    <property type="entry name" value="CT_C_D"/>
</dbReference>
<name>C5D2P0_GEOSW</name>
<dbReference type="PANTHER" id="PTHR34698:SF2">
    <property type="entry name" value="5-OXOPROLINASE SUBUNIT B"/>
    <property type="match status" value="1"/>
</dbReference>
<dbReference type="NCBIfam" id="TIGR00370">
    <property type="entry name" value="5-oxoprolinase subunit PxpB"/>
    <property type="match status" value="1"/>
</dbReference>
<evidence type="ECO:0000256" key="2">
    <source>
        <dbReference type="ARBA" id="ARBA00022801"/>
    </source>
</evidence>
<evidence type="ECO:0000256" key="3">
    <source>
        <dbReference type="ARBA" id="ARBA00022840"/>
    </source>
</evidence>
<gene>
    <name evidence="5" type="ordered locus">GWCH70_1950</name>
</gene>
<evidence type="ECO:0000256" key="1">
    <source>
        <dbReference type="ARBA" id="ARBA00022741"/>
    </source>
</evidence>
<dbReference type="SMART" id="SM00796">
    <property type="entry name" value="AHS1"/>
    <property type="match status" value="1"/>
</dbReference>
<dbReference type="OrthoDB" id="9778567at2"/>
<dbReference type="STRING" id="471223.GWCH70_1950"/>
<proteinExistence type="predicted"/>
<dbReference type="PANTHER" id="PTHR34698">
    <property type="entry name" value="5-OXOPROLINASE SUBUNIT B"/>
    <property type="match status" value="1"/>
</dbReference>
<protein>
    <submittedName>
        <fullName evidence="5">Allophanate hydrolase subunit 1</fullName>
    </submittedName>
</protein>
<dbReference type="GO" id="GO:0016787">
    <property type="term" value="F:hydrolase activity"/>
    <property type="evidence" value="ECO:0007669"/>
    <property type="project" value="UniProtKB-KW"/>
</dbReference>
<organism evidence="5">
    <name type="scientific">Geobacillus sp. (strain WCH70)</name>
    <dbReference type="NCBI Taxonomy" id="471223"/>
    <lineage>
        <taxon>Bacteria</taxon>
        <taxon>Bacillati</taxon>
        <taxon>Bacillota</taxon>
        <taxon>Bacilli</taxon>
        <taxon>Bacillales</taxon>
        <taxon>Anoxybacillaceae</taxon>
        <taxon>Geobacillus</taxon>
    </lineage>
</organism>
<dbReference type="KEGG" id="gwc:GWCH70_1950"/>
<dbReference type="Gene3D" id="3.30.1360.40">
    <property type="match status" value="1"/>
</dbReference>
<evidence type="ECO:0000259" key="4">
    <source>
        <dbReference type="SMART" id="SM00796"/>
    </source>
</evidence>
<keyword evidence="3" id="KW-0067">ATP-binding</keyword>
<reference evidence="5" key="1">
    <citation type="submission" date="2009-06" db="EMBL/GenBank/DDBJ databases">
        <title>Complete sequence of chromosome of Geopacillus sp. WCH70.</title>
        <authorList>
            <consortium name="US DOE Joint Genome Institute"/>
            <person name="Lucas S."/>
            <person name="Copeland A."/>
            <person name="Lapidus A."/>
            <person name="Glavina del Rio T."/>
            <person name="Dalin E."/>
            <person name="Tice H."/>
            <person name="Bruce D."/>
            <person name="Goodwin L."/>
            <person name="Pitluck S."/>
            <person name="Chertkov O."/>
            <person name="Brettin T."/>
            <person name="Detter J.C."/>
            <person name="Han C."/>
            <person name="Larimer F."/>
            <person name="Land M."/>
            <person name="Hauser L."/>
            <person name="Kyrpides N."/>
            <person name="Mikhailova N."/>
            <person name="Brumm P."/>
            <person name="Mead D.A."/>
            <person name="Richardson P."/>
        </authorList>
    </citation>
    <scope>NUCLEOTIDE SEQUENCE [LARGE SCALE GENOMIC DNA]</scope>
    <source>
        <strain evidence="5">WCH70</strain>
    </source>
</reference>
<feature type="domain" description="Carboxyltransferase" evidence="4">
    <location>
        <begin position="3"/>
        <end position="205"/>
    </location>
</feature>
<keyword evidence="1" id="KW-0547">Nucleotide-binding</keyword>
<dbReference type="Gene3D" id="2.40.100.10">
    <property type="entry name" value="Cyclophilin-like"/>
    <property type="match status" value="1"/>
</dbReference>
<dbReference type="eggNOG" id="COG2049">
    <property type="taxonomic scope" value="Bacteria"/>
</dbReference>
<keyword evidence="2 5" id="KW-0378">Hydrolase</keyword>
<dbReference type="EMBL" id="CP001638">
    <property type="protein sequence ID" value="ACS24682.1"/>
    <property type="molecule type" value="Genomic_DNA"/>
</dbReference>
<dbReference type="HOGENOM" id="CLU_020207_1_0_9"/>